<feature type="region of interest" description="Disordered" evidence="7">
    <location>
        <begin position="106"/>
        <end position="148"/>
    </location>
</feature>
<keyword evidence="3" id="KW-0805">Transcription regulation</keyword>
<reference evidence="9 10" key="1">
    <citation type="journal article" date="2018" name="Mol. Biol. Evol.">
        <title>Broad Genomic Sampling Reveals a Smut Pathogenic Ancestry of the Fungal Clade Ustilaginomycotina.</title>
        <authorList>
            <person name="Kijpornyongpan T."/>
            <person name="Mondo S.J."/>
            <person name="Barry K."/>
            <person name="Sandor L."/>
            <person name="Lee J."/>
            <person name="Lipzen A."/>
            <person name="Pangilinan J."/>
            <person name="LaButti K."/>
            <person name="Hainaut M."/>
            <person name="Henrissat B."/>
            <person name="Grigoriev I.V."/>
            <person name="Spatafora J.W."/>
            <person name="Aime M.C."/>
        </authorList>
    </citation>
    <scope>NUCLEOTIDE SEQUENCE [LARGE SCALE GENOMIC DNA]</scope>
    <source>
        <strain evidence="9 10">MCA 4186</strain>
    </source>
</reference>
<dbReference type="PROSITE" id="PS50048">
    <property type="entry name" value="ZN2_CY6_FUNGAL_2"/>
    <property type="match status" value="1"/>
</dbReference>
<feature type="region of interest" description="Disordered" evidence="7">
    <location>
        <begin position="342"/>
        <end position="382"/>
    </location>
</feature>
<keyword evidence="6" id="KW-0539">Nucleus</keyword>
<feature type="region of interest" description="Disordered" evidence="7">
    <location>
        <begin position="297"/>
        <end position="323"/>
    </location>
</feature>
<dbReference type="PANTHER" id="PTHR31779:SF3">
    <property type="entry name" value="PROTEIN RDR1"/>
    <property type="match status" value="1"/>
</dbReference>
<protein>
    <recommendedName>
        <fullName evidence="8">Zn(2)-C6 fungal-type domain-containing protein</fullName>
    </recommendedName>
</protein>
<organism evidence="9 10">
    <name type="scientific">Tilletiopsis washingtonensis</name>
    <dbReference type="NCBI Taxonomy" id="58919"/>
    <lineage>
        <taxon>Eukaryota</taxon>
        <taxon>Fungi</taxon>
        <taxon>Dikarya</taxon>
        <taxon>Basidiomycota</taxon>
        <taxon>Ustilaginomycotina</taxon>
        <taxon>Exobasidiomycetes</taxon>
        <taxon>Entylomatales</taxon>
        <taxon>Entylomatales incertae sedis</taxon>
        <taxon>Tilletiopsis</taxon>
    </lineage>
</organism>
<dbReference type="GeneID" id="37269076"/>
<evidence type="ECO:0000256" key="4">
    <source>
        <dbReference type="ARBA" id="ARBA00023125"/>
    </source>
</evidence>
<evidence type="ECO:0000256" key="6">
    <source>
        <dbReference type="ARBA" id="ARBA00023242"/>
    </source>
</evidence>
<feature type="compositionally biased region" description="Polar residues" evidence="7">
    <location>
        <begin position="182"/>
        <end position="193"/>
    </location>
</feature>
<dbReference type="Proteomes" id="UP000245946">
    <property type="component" value="Unassembled WGS sequence"/>
</dbReference>
<feature type="region of interest" description="Disordered" evidence="7">
    <location>
        <begin position="169"/>
        <end position="198"/>
    </location>
</feature>
<evidence type="ECO:0000256" key="3">
    <source>
        <dbReference type="ARBA" id="ARBA00023015"/>
    </source>
</evidence>
<evidence type="ECO:0000259" key="8">
    <source>
        <dbReference type="PROSITE" id="PS50048"/>
    </source>
</evidence>
<keyword evidence="2" id="KW-0862">Zinc</keyword>
<evidence type="ECO:0000256" key="1">
    <source>
        <dbReference type="ARBA" id="ARBA00022723"/>
    </source>
</evidence>
<dbReference type="Pfam" id="PF00172">
    <property type="entry name" value="Zn_clus"/>
    <property type="match status" value="1"/>
</dbReference>
<evidence type="ECO:0000313" key="9">
    <source>
        <dbReference type="EMBL" id="PWO00350.1"/>
    </source>
</evidence>
<evidence type="ECO:0000256" key="7">
    <source>
        <dbReference type="SAM" id="MobiDB-lite"/>
    </source>
</evidence>
<proteinExistence type="predicted"/>
<feature type="compositionally biased region" description="Polar residues" evidence="7">
    <location>
        <begin position="1"/>
        <end position="14"/>
    </location>
</feature>
<evidence type="ECO:0000256" key="2">
    <source>
        <dbReference type="ARBA" id="ARBA00022833"/>
    </source>
</evidence>
<keyword evidence="5" id="KW-0804">Transcription</keyword>
<feature type="compositionally biased region" description="Low complexity" evidence="7">
    <location>
        <begin position="120"/>
        <end position="136"/>
    </location>
</feature>
<dbReference type="RefSeq" id="XP_025600628.1">
    <property type="nucleotide sequence ID" value="XM_025741532.1"/>
</dbReference>
<dbReference type="Gene3D" id="4.10.240.10">
    <property type="entry name" value="Zn(2)-C6 fungal-type DNA-binding domain"/>
    <property type="match status" value="1"/>
</dbReference>
<feature type="region of interest" description="Disordered" evidence="7">
    <location>
        <begin position="215"/>
        <end position="261"/>
    </location>
</feature>
<dbReference type="AlphaFoldDB" id="A0A316ZFP9"/>
<dbReference type="SUPFAM" id="SSF57701">
    <property type="entry name" value="Zn2/Cys6 DNA-binding domain"/>
    <property type="match status" value="1"/>
</dbReference>
<accession>A0A316ZFP9</accession>
<dbReference type="GO" id="GO:0008270">
    <property type="term" value="F:zinc ion binding"/>
    <property type="evidence" value="ECO:0007669"/>
    <property type="project" value="InterPro"/>
</dbReference>
<name>A0A316ZFP9_9BASI</name>
<feature type="domain" description="Zn(2)-C6 fungal-type" evidence="8">
    <location>
        <begin position="50"/>
        <end position="70"/>
    </location>
</feature>
<keyword evidence="10" id="KW-1185">Reference proteome</keyword>
<feature type="compositionally biased region" description="Basic and acidic residues" evidence="7">
    <location>
        <begin position="106"/>
        <end position="119"/>
    </location>
</feature>
<dbReference type="STRING" id="58919.A0A316ZFP9"/>
<keyword evidence="4" id="KW-0238">DNA-binding</keyword>
<evidence type="ECO:0000313" key="10">
    <source>
        <dbReference type="Proteomes" id="UP000245946"/>
    </source>
</evidence>
<dbReference type="GO" id="GO:0003677">
    <property type="term" value="F:DNA binding"/>
    <property type="evidence" value="ECO:0007669"/>
    <property type="project" value="UniProtKB-KW"/>
</dbReference>
<dbReference type="EMBL" id="KZ819285">
    <property type="protein sequence ID" value="PWO00350.1"/>
    <property type="molecule type" value="Genomic_DNA"/>
</dbReference>
<dbReference type="GO" id="GO:0009410">
    <property type="term" value="P:response to xenobiotic stimulus"/>
    <property type="evidence" value="ECO:0007669"/>
    <property type="project" value="TreeGrafter"/>
</dbReference>
<dbReference type="CDD" id="cd00067">
    <property type="entry name" value="GAL4"/>
    <property type="match status" value="1"/>
</dbReference>
<dbReference type="InterPro" id="IPR001138">
    <property type="entry name" value="Zn2Cys6_DnaBD"/>
</dbReference>
<keyword evidence="1" id="KW-0479">Metal-binding</keyword>
<feature type="region of interest" description="Disordered" evidence="7">
    <location>
        <begin position="1"/>
        <end position="44"/>
    </location>
</feature>
<dbReference type="InterPro" id="IPR052478">
    <property type="entry name" value="Metabolite_Synth_Reg"/>
</dbReference>
<dbReference type="PANTHER" id="PTHR31779">
    <property type="entry name" value="2-NITROPROPANE DIOXYGENASE FAMILY, PUTATIVE (AFU_ORTHOLOGUE AFUA_2G17430)-RELATED"/>
    <property type="match status" value="1"/>
</dbReference>
<gene>
    <name evidence="9" type="ORF">FA09DRAFT_327803</name>
</gene>
<dbReference type="GO" id="GO:0000981">
    <property type="term" value="F:DNA-binding transcription factor activity, RNA polymerase II-specific"/>
    <property type="evidence" value="ECO:0007669"/>
    <property type="project" value="InterPro"/>
</dbReference>
<dbReference type="OrthoDB" id="3362851at2759"/>
<evidence type="ECO:0000256" key="5">
    <source>
        <dbReference type="ARBA" id="ARBA00023163"/>
    </source>
</evidence>
<dbReference type="InterPro" id="IPR036864">
    <property type="entry name" value="Zn2-C6_fun-type_DNA-bd_sf"/>
</dbReference>
<sequence>MASSVASTSRSAGTPPSVLNGVGHEGGAGAKAQPEEEAGEAGKRRRIWAACESCRTRKARCNGEHPCSACLSKARSSLPRGSSAPSAEAVQARALELCVFVWDRKPRGPKAKAPEEGRKASGAAAGTARAKRATPAVKGAPRSERSAGSAYLAAKGAATSLNGDGDASNGSISAGFPGAPGSVSSERSGASGTAQEEQAAYAQHALFSNGNFLRRQSLHPDRPYPPSPGGSSGYSAHYPASHRPPAYEYPPGPGPQDYYRGHASSLERLPWNQIPASPATGSTGSASSYAPVEYADLRTRPQDAEYADPVAPRRAMPASHEDPRAARLDVFGRSWAANSPYPQVYAPPGSSRSERSQAQGSGGRRQSRERQSSQGSVYDRPPMLSAERRGSVVLSLIDQLSGVFIYNDRQFIALALAQFSDLDASTKLFPARILWGSVPDADGALPPPPPQHAQLALLSLLAHRALLLPSVRSQRDLESLQQGMGEDLSHLNQQPHDQELKDGLLLFARRCWNLAHDTLLRLVADGEVDPLLLITGYALDMAASEDGIGTASMGEMKAWLFGVLKAWNLHLMDLPAHVSPEEAVDDDGAAPYDAELPPGTPMPRPLDARYAVLHPADREALRRCVVVVCTSFVWTQSNDNFAKHTFNLSSLKVSLLGADNTIHRGAAWAPPAAPPNGATPSDTSICAVQHVAFLLFGRILRMLNTPLEDLLNGTGAEPDLQKAVDEIEETLQWAKACIPVPKLDGTEMPLAVSAFLHLRVIDLMSYRLFAAIVLYQNFTNEAVDEGGGGAAGSLRLKVIMEPGPNLSTQYETLRSGAAGISPVEGDGMPPAPPRKRRELLRVSKDPSTAAMAPLFEVDAVVRKTLELLENHEEPVPGEVGTAAGVTLGNISRAMRWPRHLHKLCSQAFAIGAEVEASQKAWREHFVQHRPEPYWAEPVTHNKVPPLTTQPVIDSMWGIGDRLIRLLQALGRSGSEHSRLTALRAEQYRAERVAWVQAQKLAQGD</sequence>
<feature type="compositionally biased region" description="Low complexity" evidence="7">
    <location>
        <begin position="233"/>
        <end position="246"/>
    </location>
</feature>